<keyword evidence="7" id="KW-0812">Transmembrane</keyword>
<keyword evidence="10" id="KW-1133">Transmembrane helix</keyword>
<evidence type="ECO:0000256" key="2">
    <source>
        <dbReference type="ARBA" id="ARBA00004922"/>
    </source>
</evidence>
<feature type="domain" description="Glycosyltransferase 2-like" evidence="13">
    <location>
        <begin position="17"/>
        <end position="186"/>
    </location>
</feature>
<keyword evidence="9" id="KW-0735">Signal-anchor</keyword>
<reference evidence="14 15" key="1">
    <citation type="journal article" date="2015" name="Nature">
        <title>rRNA introns, odd ribosomes, and small enigmatic genomes across a large radiation of phyla.</title>
        <authorList>
            <person name="Brown C.T."/>
            <person name="Hug L.A."/>
            <person name="Thomas B.C."/>
            <person name="Sharon I."/>
            <person name="Castelle C.J."/>
            <person name="Singh A."/>
            <person name="Wilkins M.J."/>
            <person name="Williams K.H."/>
            <person name="Banfield J.F."/>
        </authorList>
    </citation>
    <scope>NUCLEOTIDE SEQUENCE [LARGE SCALE GENOMIC DNA]</scope>
</reference>
<dbReference type="InterPro" id="IPR035518">
    <property type="entry name" value="DPG_synthase"/>
</dbReference>
<evidence type="ECO:0000256" key="7">
    <source>
        <dbReference type="ARBA" id="ARBA00022692"/>
    </source>
</evidence>
<evidence type="ECO:0000256" key="6">
    <source>
        <dbReference type="ARBA" id="ARBA00022679"/>
    </source>
</evidence>
<dbReference type="InterPro" id="IPR029044">
    <property type="entry name" value="Nucleotide-diphossugar_trans"/>
</dbReference>
<evidence type="ECO:0000256" key="9">
    <source>
        <dbReference type="ARBA" id="ARBA00022968"/>
    </source>
</evidence>
<gene>
    <name evidence="14" type="ORF">UU38_C0001G0067</name>
</gene>
<evidence type="ECO:0000256" key="11">
    <source>
        <dbReference type="ARBA" id="ARBA00023136"/>
    </source>
</evidence>
<dbReference type="GO" id="GO:0004581">
    <property type="term" value="F:dolichyl-phosphate beta-glucosyltransferase activity"/>
    <property type="evidence" value="ECO:0007669"/>
    <property type="project" value="UniProtKB-EC"/>
</dbReference>
<comment type="pathway">
    <text evidence="2">Protein modification; protein glycosylation.</text>
</comment>
<dbReference type="EMBL" id="LCAK01000001">
    <property type="protein sequence ID" value="KKR89165.1"/>
    <property type="molecule type" value="Genomic_DNA"/>
</dbReference>
<keyword evidence="11" id="KW-0472">Membrane</keyword>
<dbReference type="EC" id="2.4.1.117" evidence="4"/>
<dbReference type="Pfam" id="PF00535">
    <property type="entry name" value="Glycos_transf_2"/>
    <property type="match status" value="1"/>
</dbReference>
<dbReference type="PANTHER" id="PTHR10859">
    <property type="entry name" value="GLYCOSYL TRANSFERASE"/>
    <property type="match status" value="1"/>
</dbReference>
<comment type="similarity">
    <text evidence="3">Belongs to the glycosyltransferase 2 family.</text>
</comment>
<dbReference type="PANTHER" id="PTHR10859:SF91">
    <property type="entry name" value="DOLICHYL-PHOSPHATE BETA-GLUCOSYLTRANSFERASE"/>
    <property type="match status" value="1"/>
</dbReference>
<keyword evidence="6 14" id="KW-0808">Transferase</keyword>
<evidence type="ECO:0000256" key="1">
    <source>
        <dbReference type="ARBA" id="ARBA00004389"/>
    </source>
</evidence>
<dbReference type="SUPFAM" id="SSF53448">
    <property type="entry name" value="Nucleotide-diphospho-sugar transferases"/>
    <property type="match status" value="1"/>
</dbReference>
<evidence type="ECO:0000259" key="13">
    <source>
        <dbReference type="Pfam" id="PF00535"/>
    </source>
</evidence>
<accession>A0A0G0WXN2</accession>
<name>A0A0G0WXN2_9BACT</name>
<dbReference type="InterPro" id="IPR001173">
    <property type="entry name" value="Glyco_trans_2-like"/>
</dbReference>
<protein>
    <recommendedName>
        <fullName evidence="4">dolichyl-phosphate beta-glucosyltransferase</fullName>
        <ecNumber evidence="4">2.4.1.117</ecNumber>
    </recommendedName>
</protein>
<organism evidence="14 15">
    <name type="scientific">Candidatus Wolfebacteria bacterium GW2011_GWB1_41_12</name>
    <dbReference type="NCBI Taxonomy" id="1619006"/>
    <lineage>
        <taxon>Bacteria</taxon>
        <taxon>Candidatus Wolfeibacteriota</taxon>
    </lineage>
</organism>
<keyword evidence="5" id="KW-0328">Glycosyltransferase</keyword>
<keyword evidence="8" id="KW-0256">Endoplasmic reticulum</keyword>
<dbReference type="CDD" id="cd04188">
    <property type="entry name" value="DPG_synthase"/>
    <property type="match status" value="1"/>
</dbReference>
<dbReference type="Gene3D" id="3.90.550.10">
    <property type="entry name" value="Spore Coat Polysaccharide Biosynthesis Protein SpsA, Chain A"/>
    <property type="match status" value="1"/>
</dbReference>
<proteinExistence type="inferred from homology"/>
<evidence type="ECO:0000256" key="12">
    <source>
        <dbReference type="ARBA" id="ARBA00045097"/>
    </source>
</evidence>
<sequence length="247" mass="28363">MDQFITKKDSSNNVLLSVVIPLYNEEKRLMSGFEIIYSFFKDKPYAWEIIFVDDGSADKTRNMIYDIANRYLGVRAVENKKNLGKGAAVKNGVLSAAGDIVLFTDIDFSVPASYIDAFVEKIKEGYDFAVGSRRIKGSIIDVHQPFLREFMGRGFTFLSNIILGVNFKDHTCGMKAFKKEAARALFSRQILERWAFDSEILYLARKMNYRIIEVPVLWRDMPGTKVSKFKDAITSLMEIVKARFYHR</sequence>
<dbReference type="AlphaFoldDB" id="A0A0G0WXN2"/>
<evidence type="ECO:0000256" key="8">
    <source>
        <dbReference type="ARBA" id="ARBA00022824"/>
    </source>
</evidence>
<evidence type="ECO:0000256" key="4">
    <source>
        <dbReference type="ARBA" id="ARBA00012583"/>
    </source>
</evidence>
<comment type="subcellular location">
    <subcellularLocation>
        <location evidence="1">Endoplasmic reticulum membrane</location>
        <topology evidence="1">Single-pass membrane protein</topology>
    </subcellularLocation>
</comment>
<comment type="catalytic activity">
    <reaction evidence="12">
        <text>a di-trans,poly-cis-dolichyl phosphate + UDP-alpha-D-glucose = a di-trans,poly-cis-dolichyl beta-D-glucosyl phosphate + UDP</text>
        <dbReference type="Rhea" id="RHEA:15401"/>
        <dbReference type="Rhea" id="RHEA-COMP:19498"/>
        <dbReference type="Rhea" id="RHEA-COMP:19502"/>
        <dbReference type="ChEBI" id="CHEBI:57525"/>
        <dbReference type="ChEBI" id="CHEBI:57683"/>
        <dbReference type="ChEBI" id="CHEBI:58223"/>
        <dbReference type="ChEBI" id="CHEBI:58885"/>
        <dbReference type="EC" id="2.4.1.117"/>
    </reaction>
    <physiologicalReaction direction="left-to-right" evidence="12">
        <dbReference type="Rhea" id="RHEA:15402"/>
    </physiologicalReaction>
</comment>
<dbReference type="Proteomes" id="UP000033918">
    <property type="component" value="Unassembled WGS sequence"/>
</dbReference>
<evidence type="ECO:0000256" key="10">
    <source>
        <dbReference type="ARBA" id="ARBA00022989"/>
    </source>
</evidence>
<evidence type="ECO:0000313" key="14">
    <source>
        <dbReference type="EMBL" id="KKR89165.1"/>
    </source>
</evidence>
<dbReference type="GO" id="GO:0006487">
    <property type="term" value="P:protein N-linked glycosylation"/>
    <property type="evidence" value="ECO:0007669"/>
    <property type="project" value="TreeGrafter"/>
</dbReference>
<evidence type="ECO:0000256" key="5">
    <source>
        <dbReference type="ARBA" id="ARBA00022676"/>
    </source>
</evidence>
<comment type="caution">
    <text evidence="14">The sequence shown here is derived from an EMBL/GenBank/DDBJ whole genome shotgun (WGS) entry which is preliminary data.</text>
</comment>
<evidence type="ECO:0000256" key="3">
    <source>
        <dbReference type="ARBA" id="ARBA00006739"/>
    </source>
</evidence>
<evidence type="ECO:0000313" key="15">
    <source>
        <dbReference type="Proteomes" id="UP000033918"/>
    </source>
</evidence>